<dbReference type="EMBL" id="JAAIUW010000011">
    <property type="protein sequence ID" value="KAF7808621.1"/>
    <property type="molecule type" value="Genomic_DNA"/>
</dbReference>
<sequence>MASHFFKIILERSLQDGKLQVPNNFMKKYGGDMPNPLFLKPPDGTLWEIFWEKYDDGEVWFEKGWKEVAEHYSLQHGHLVVFKYEKGTCHIGKKKKTEDNQQKMDQEDSSKKCPKSKAIITIKERMKPLTCSEKVMALERVSTFMSKNPYFKIVIQPSYIFKALPPDGTM</sequence>
<evidence type="ECO:0000256" key="1">
    <source>
        <dbReference type="ARBA" id="ARBA00004123"/>
    </source>
</evidence>
<keyword evidence="8" id="KW-1185">Reference proteome</keyword>
<organism evidence="7 8">
    <name type="scientific">Senna tora</name>
    <dbReference type="NCBI Taxonomy" id="362788"/>
    <lineage>
        <taxon>Eukaryota</taxon>
        <taxon>Viridiplantae</taxon>
        <taxon>Streptophyta</taxon>
        <taxon>Embryophyta</taxon>
        <taxon>Tracheophyta</taxon>
        <taxon>Spermatophyta</taxon>
        <taxon>Magnoliopsida</taxon>
        <taxon>eudicotyledons</taxon>
        <taxon>Gunneridae</taxon>
        <taxon>Pentapetalae</taxon>
        <taxon>rosids</taxon>
        <taxon>fabids</taxon>
        <taxon>Fabales</taxon>
        <taxon>Fabaceae</taxon>
        <taxon>Caesalpinioideae</taxon>
        <taxon>Cassia clade</taxon>
        <taxon>Senna</taxon>
    </lineage>
</organism>
<dbReference type="Proteomes" id="UP000634136">
    <property type="component" value="Unassembled WGS sequence"/>
</dbReference>
<dbReference type="PANTHER" id="PTHR31920:SF108">
    <property type="entry name" value="B3 DOMAIN-CONTAINING TRANSCRIPTION FACTOR VRN1-LIKE"/>
    <property type="match status" value="1"/>
</dbReference>
<dbReference type="InterPro" id="IPR015300">
    <property type="entry name" value="DNA-bd_pseudobarrel_sf"/>
</dbReference>
<evidence type="ECO:0000256" key="3">
    <source>
        <dbReference type="ARBA" id="ARBA00023125"/>
    </source>
</evidence>
<keyword evidence="3" id="KW-0238">DNA-binding</keyword>
<dbReference type="Gene3D" id="2.40.330.10">
    <property type="entry name" value="DNA-binding pseudobarrel domain"/>
    <property type="match status" value="1"/>
</dbReference>
<dbReference type="SUPFAM" id="SSF101936">
    <property type="entry name" value="DNA-binding pseudobarrel domain"/>
    <property type="match status" value="1"/>
</dbReference>
<dbReference type="InterPro" id="IPR003340">
    <property type="entry name" value="B3_DNA-bd"/>
</dbReference>
<gene>
    <name evidence="7" type="ORF">G2W53_035364</name>
</gene>
<proteinExistence type="predicted"/>
<reference evidence="7" key="1">
    <citation type="submission" date="2020-09" db="EMBL/GenBank/DDBJ databases">
        <title>Genome-Enabled Discovery of Anthraquinone Biosynthesis in Senna tora.</title>
        <authorList>
            <person name="Kang S.-H."/>
            <person name="Pandey R.P."/>
            <person name="Lee C.-M."/>
            <person name="Sim J.-S."/>
            <person name="Jeong J.-T."/>
            <person name="Choi B.-S."/>
            <person name="Jung M."/>
            <person name="Ginzburg D."/>
            <person name="Zhao K."/>
            <person name="Won S.Y."/>
            <person name="Oh T.-J."/>
            <person name="Yu Y."/>
            <person name="Kim N.-H."/>
            <person name="Lee O.R."/>
            <person name="Lee T.-H."/>
            <person name="Bashyal P."/>
            <person name="Kim T.-S."/>
            <person name="Lee W.-H."/>
            <person name="Kawkins C."/>
            <person name="Kim C.-K."/>
            <person name="Kim J.S."/>
            <person name="Ahn B.O."/>
            <person name="Rhee S.Y."/>
            <person name="Sohng J.K."/>
        </authorList>
    </citation>
    <scope>NUCLEOTIDE SEQUENCE</scope>
    <source>
        <tissue evidence="7">Leaf</tissue>
    </source>
</reference>
<protein>
    <submittedName>
        <fullName evidence="7">B3 domain-containing transcription factor VRN1</fullName>
    </submittedName>
</protein>
<comment type="caution">
    <text evidence="7">The sequence shown here is derived from an EMBL/GenBank/DDBJ whole genome shotgun (WGS) entry which is preliminary data.</text>
</comment>
<dbReference type="AlphaFoldDB" id="A0A834SSL8"/>
<evidence type="ECO:0000259" key="6">
    <source>
        <dbReference type="PROSITE" id="PS50863"/>
    </source>
</evidence>
<evidence type="ECO:0000256" key="4">
    <source>
        <dbReference type="ARBA" id="ARBA00023163"/>
    </source>
</evidence>
<keyword evidence="5" id="KW-0539">Nucleus</keyword>
<keyword evidence="2" id="KW-0805">Transcription regulation</keyword>
<dbReference type="OrthoDB" id="1429584at2759"/>
<feature type="domain" description="TF-B3" evidence="6">
    <location>
        <begin position="4"/>
        <end position="97"/>
    </location>
</feature>
<comment type="subcellular location">
    <subcellularLocation>
        <location evidence="1">Nucleus</location>
    </subcellularLocation>
</comment>
<evidence type="ECO:0000313" key="8">
    <source>
        <dbReference type="Proteomes" id="UP000634136"/>
    </source>
</evidence>
<dbReference type="InterPro" id="IPR050655">
    <property type="entry name" value="Plant_B3_domain"/>
</dbReference>
<dbReference type="GO" id="GO:0003677">
    <property type="term" value="F:DNA binding"/>
    <property type="evidence" value="ECO:0007669"/>
    <property type="project" value="UniProtKB-KW"/>
</dbReference>
<dbReference type="CDD" id="cd10017">
    <property type="entry name" value="B3_DNA"/>
    <property type="match status" value="1"/>
</dbReference>
<accession>A0A834SSL8</accession>
<dbReference type="PROSITE" id="PS50863">
    <property type="entry name" value="B3"/>
    <property type="match status" value="1"/>
</dbReference>
<evidence type="ECO:0000256" key="2">
    <source>
        <dbReference type="ARBA" id="ARBA00023015"/>
    </source>
</evidence>
<dbReference type="Pfam" id="PF02362">
    <property type="entry name" value="B3"/>
    <property type="match status" value="1"/>
</dbReference>
<evidence type="ECO:0000256" key="5">
    <source>
        <dbReference type="ARBA" id="ARBA00023242"/>
    </source>
</evidence>
<dbReference type="GO" id="GO:0005634">
    <property type="term" value="C:nucleus"/>
    <property type="evidence" value="ECO:0007669"/>
    <property type="project" value="UniProtKB-SubCell"/>
</dbReference>
<dbReference type="PANTHER" id="PTHR31920">
    <property type="entry name" value="B3 DOMAIN-CONTAINING"/>
    <property type="match status" value="1"/>
</dbReference>
<keyword evidence="4" id="KW-0804">Transcription</keyword>
<name>A0A834SSL8_9FABA</name>
<dbReference type="SMART" id="SM01019">
    <property type="entry name" value="B3"/>
    <property type="match status" value="1"/>
</dbReference>
<evidence type="ECO:0000313" key="7">
    <source>
        <dbReference type="EMBL" id="KAF7808621.1"/>
    </source>
</evidence>